<dbReference type="InterPro" id="IPR011650">
    <property type="entry name" value="Peptidase_M20_dimer"/>
</dbReference>
<keyword evidence="3" id="KW-0464">Manganese</keyword>
<dbReference type="InterPro" id="IPR002933">
    <property type="entry name" value="Peptidase_M20"/>
</dbReference>
<feature type="binding site" evidence="3">
    <location>
        <position position="102"/>
    </location>
    <ligand>
        <name>Mn(2+)</name>
        <dbReference type="ChEBI" id="CHEBI:29035"/>
        <label>2</label>
    </ligand>
</feature>
<name>A0A1H8RQP0_9RHOB</name>
<dbReference type="PANTHER" id="PTHR11014">
    <property type="entry name" value="PEPTIDASE M20 FAMILY MEMBER"/>
    <property type="match status" value="1"/>
</dbReference>
<dbReference type="Gene3D" id="3.30.70.360">
    <property type="match status" value="1"/>
</dbReference>
<dbReference type="GO" id="GO:0016787">
    <property type="term" value="F:hydrolase activity"/>
    <property type="evidence" value="ECO:0007669"/>
    <property type="project" value="UniProtKB-KW"/>
</dbReference>
<proteinExistence type="inferred from homology"/>
<dbReference type="RefSeq" id="WP_093117820.1">
    <property type="nucleotide sequence ID" value="NZ_FODS01000009.1"/>
</dbReference>
<keyword evidence="6" id="KW-1185">Reference proteome</keyword>
<keyword evidence="2 5" id="KW-0378">Hydrolase</keyword>
<dbReference type="PANTHER" id="PTHR11014:SF63">
    <property type="entry name" value="METALLOPEPTIDASE, PUTATIVE (AFU_ORTHOLOGUE AFUA_6G09600)-RELATED"/>
    <property type="match status" value="1"/>
</dbReference>
<dbReference type="Pfam" id="PF07687">
    <property type="entry name" value="M20_dimer"/>
    <property type="match status" value="1"/>
</dbReference>
<organism evidence="5 6">
    <name type="scientific">Salinihabitans flavidus</name>
    <dbReference type="NCBI Taxonomy" id="569882"/>
    <lineage>
        <taxon>Bacteria</taxon>
        <taxon>Pseudomonadati</taxon>
        <taxon>Pseudomonadota</taxon>
        <taxon>Alphaproteobacteria</taxon>
        <taxon>Rhodobacterales</taxon>
        <taxon>Roseobacteraceae</taxon>
        <taxon>Salinihabitans</taxon>
    </lineage>
</organism>
<dbReference type="EMBL" id="FODS01000009">
    <property type="protein sequence ID" value="SEO68607.1"/>
    <property type="molecule type" value="Genomic_DNA"/>
</dbReference>
<evidence type="ECO:0000256" key="3">
    <source>
        <dbReference type="PIRSR" id="PIRSR005962-1"/>
    </source>
</evidence>
<dbReference type="CDD" id="cd05666">
    <property type="entry name" value="M20_Acy1-like"/>
    <property type="match status" value="1"/>
</dbReference>
<dbReference type="STRING" id="569882.SAMN04490248_10985"/>
<evidence type="ECO:0000313" key="5">
    <source>
        <dbReference type="EMBL" id="SEO68607.1"/>
    </source>
</evidence>
<dbReference type="InterPro" id="IPR017439">
    <property type="entry name" value="Amidohydrolase"/>
</dbReference>
<feature type="binding site" evidence="3">
    <location>
        <position position="137"/>
    </location>
    <ligand>
        <name>Mn(2+)</name>
        <dbReference type="ChEBI" id="CHEBI:29035"/>
        <label>2</label>
    </ligand>
</feature>
<dbReference type="Pfam" id="PF01546">
    <property type="entry name" value="Peptidase_M20"/>
    <property type="match status" value="1"/>
</dbReference>
<evidence type="ECO:0000256" key="1">
    <source>
        <dbReference type="ARBA" id="ARBA00006153"/>
    </source>
</evidence>
<dbReference type="SUPFAM" id="SSF55031">
    <property type="entry name" value="Bacterial exopeptidase dimerisation domain"/>
    <property type="match status" value="1"/>
</dbReference>
<evidence type="ECO:0000313" key="6">
    <source>
        <dbReference type="Proteomes" id="UP000198893"/>
    </source>
</evidence>
<feature type="binding site" evidence="3">
    <location>
        <position position="104"/>
    </location>
    <ligand>
        <name>Mn(2+)</name>
        <dbReference type="ChEBI" id="CHEBI:29035"/>
        <label>2</label>
    </ligand>
</feature>
<dbReference type="FunFam" id="3.30.70.360:FF:000014">
    <property type="entry name" value="N-acyl-L-amino acid amidohydrolase"/>
    <property type="match status" value="1"/>
</dbReference>
<protein>
    <submittedName>
        <fullName evidence="5">Hippurate hydrolase</fullName>
    </submittedName>
</protein>
<comment type="similarity">
    <text evidence="1">Belongs to the peptidase M20 family.</text>
</comment>
<dbReference type="GO" id="GO:0046872">
    <property type="term" value="F:metal ion binding"/>
    <property type="evidence" value="ECO:0007669"/>
    <property type="project" value="UniProtKB-KW"/>
</dbReference>
<dbReference type="AlphaFoldDB" id="A0A1H8RQP0"/>
<dbReference type="Gene3D" id="3.40.630.10">
    <property type="entry name" value="Zn peptidases"/>
    <property type="match status" value="1"/>
</dbReference>
<feature type="binding site" evidence="3">
    <location>
        <position position="163"/>
    </location>
    <ligand>
        <name>Mn(2+)</name>
        <dbReference type="ChEBI" id="CHEBI:29035"/>
        <label>2</label>
    </ligand>
</feature>
<feature type="binding site" evidence="3">
    <location>
        <position position="358"/>
    </location>
    <ligand>
        <name>Mn(2+)</name>
        <dbReference type="ChEBI" id="CHEBI:29035"/>
        <label>2</label>
    </ligand>
</feature>
<sequence>MPVINRIAGFADEIKTWRRHIHAHPELGRECHETARFVVERLKEFGITEISTGWAQSGVVAVIEGQGEGPTIGLRADMDALLMEETTGAEYASTMPGKMHACGHDGHTAMLLGAAKYLAETRNFRGRAVLIFQPDEEGGGGGEAMVQEGLMETFGIDEVYGIHNAPNMPEGHLLLAPGPVMAAVDSFYIDIQGAGGHGAMPHDTRDPVMAAVGIAQALQTIVSRNHDAQDRLVLSLTQITTGSATNIIPDTARMCGTVRTFDPGVQAMVMRRMQEIVDGQAASFGVTATLDYEVGYPATVNDPGKAGFAADVARDVVGTDRVDDATRPMMAAEDFSYMLNARPGAYLFLGQGESATVHHPAYDFNDAIAPVGASFLSRLVEKAAPL</sequence>
<feature type="domain" description="Peptidase M20 dimerisation" evidence="4">
    <location>
        <begin position="186"/>
        <end position="279"/>
    </location>
</feature>
<comment type="cofactor">
    <cofactor evidence="3">
        <name>Mn(2+)</name>
        <dbReference type="ChEBI" id="CHEBI:29035"/>
    </cofactor>
    <text evidence="3">The Mn(2+) ion enhances activity.</text>
</comment>
<dbReference type="OrthoDB" id="9777385at2"/>
<evidence type="ECO:0000256" key="2">
    <source>
        <dbReference type="ARBA" id="ARBA00022801"/>
    </source>
</evidence>
<dbReference type="InterPro" id="IPR036264">
    <property type="entry name" value="Bact_exopeptidase_dim_dom"/>
</dbReference>
<evidence type="ECO:0000259" key="4">
    <source>
        <dbReference type="Pfam" id="PF07687"/>
    </source>
</evidence>
<accession>A0A1H8RQP0</accession>
<dbReference type="SUPFAM" id="SSF53187">
    <property type="entry name" value="Zn-dependent exopeptidases"/>
    <property type="match status" value="1"/>
</dbReference>
<gene>
    <name evidence="5" type="ORF">SAMN04490248_10985</name>
</gene>
<keyword evidence="3" id="KW-0479">Metal-binding</keyword>
<dbReference type="Proteomes" id="UP000198893">
    <property type="component" value="Unassembled WGS sequence"/>
</dbReference>
<dbReference type="NCBIfam" id="TIGR01891">
    <property type="entry name" value="amidohydrolases"/>
    <property type="match status" value="1"/>
</dbReference>
<reference evidence="5 6" key="1">
    <citation type="submission" date="2016-10" db="EMBL/GenBank/DDBJ databases">
        <authorList>
            <person name="de Groot N.N."/>
        </authorList>
    </citation>
    <scope>NUCLEOTIDE SEQUENCE [LARGE SCALE GENOMIC DNA]</scope>
    <source>
        <strain evidence="5 6">DSM 27842</strain>
    </source>
</reference>
<dbReference type="PIRSF" id="PIRSF005962">
    <property type="entry name" value="Pept_M20D_amidohydro"/>
    <property type="match status" value="1"/>
</dbReference>